<dbReference type="InterPro" id="IPR046540">
    <property type="entry name" value="DMFA2_C"/>
</dbReference>
<feature type="domain" description="N,N-dimethylformamidase beta subunit-like C-terminal" evidence="1">
    <location>
        <begin position="249"/>
        <end position="670"/>
    </location>
</feature>
<gene>
    <name evidence="2" type="ORF">METZ01_LOCUS93673</name>
</gene>
<dbReference type="Pfam" id="PF20254">
    <property type="entry name" value="DMFA2_C"/>
    <property type="match status" value="1"/>
</dbReference>
<proteinExistence type="predicted"/>
<organism evidence="2">
    <name type="scientific">marine metagenome</name>
    <dbReference type="NCBI Taxonomy" id="408172"/>
    <lineage>
        <taxon>unclassified sequences</taxon>
        <taxon>metagenomes</taxon>
        <taxon>ecological metagenomes</taxon>
    </lineage>
</organism>
<evidence type="ECO:0000313" key="2">
    <source>
        <dbReference type="EMBL" id="SVA40819.1"/>
    </source>
</evidence>
<dbReference type="EMBL" id="UINC01009087">
    <property type="protein sequence ID" value="SVA40819.1"/>
    <property type="molecule type" value="Genomic_DNA"/>
</dbReference>
<accession>A0A381VKG5</accession>
<evidence type="ECO:0000259" key="1">
    <source>
        <dbReference type="Pfam" id="PF20254"/>
    </source>
</evidence>
<reference evidence="2" key="1">
    <citation type="submission" date="2018-05" db="EMBL/GenBank/DDBJ databases">
        <authorList>
            <person name="Lanie J.A."/>
            <person name="Ng W.-L."/>
            <person name="Kazmierczak K.M."/>
            <person name="Andrzejewski T.M."/>
            <person name="Davidsen T.M."/>
            <person name="Wayne K.J."/>
            <person name="Tettelin H."/>
            <person name="Glass J.I."/>
            <person name="Rusch D."/>
            <person name="Podicherti R."/>
            <person name="Tsui H.-C.T."/>
            <person name="Winkler M.E."/>
        </authorList>
    </citation>
    <scope>NUCLEOTIDE SEQUENCE</scope>
</reference>
<name>A0A381VKG5_9ZZZZ</name>
<sequence>MPSGFVKNVVGYCDRISVLPDESIALKLSSYKPGKAQVSIVELISGDDRPHGTGLIENVIDPSLGDAIEIPFQPLALGSYASVTSMPELVAGRLEVLVYPTLPDQEPQTLVNMAGARLYITEHGFGVASPDTTLFLEVPVQRHRWYEVSLEFGHPVTLKIKKLPLGSGEKVLTWAVIDDVDLAVGAGDWLFATREAAKECFNGRLEAPSIISDGETIASWDFSLGIDTQVIKDSSGNGRDGVLFQTPTRAVRGACWDGTHQNFRDAPEQYAAIHFHEDDLTDAGWSDVVSWSVPRGLKSGQYAFKITQEDSEEYVPFFVRAPKGRRGSDVAYLVPSATYLAYANIRLAFSGGLLGQTRIVDANQAFLFAHKDVGFSLYEHHADGSGVHFSSRHRPILNFRPKTGTWAFNADTHITAWLDAIGQEFDIVTDEDLHLEGYEAIEGYRVLITGSHPEYYSTPMRNALSDWLAQSGRLMYMGGNGFYWRIAFCPQNPAIIEVRRAEDGTRAWISNPGEYYQQFDGQYGGLWRRLGGAPNELVGIGFAAQGFDGGTYYRVREGSFDPRVAFIVDGVDQTDVWGNFGIQGGGAAGEEIDRWDESLGSPLHALILATSEDHKEGMLRVKEEFHMMHPLTEDSKVRADMIFFETPSGGAVFSVGSISYTGSLSHNGYENEIERLTRNVLNRFNDPEPFDYPLSE</sequence>
<protein>
    <recommendedName>
        <fullName evidence="1">N,N-dimethylformamidase beta subunit-like C-terminal domain-containing protein</fullName>
    </recommendedName>
</protein>
<dbReference type="AlphaFoldDB" id="A0A381VKG5"/>